<dbReference type="Proteomes" id="UP000535437">
    <property type="component" value="Unassembled WGS sequence"/>
</dbReference>
<dbReference type="InterPro" id="IPR036046">
    <property type="entry name" value="Acylphosphatase-like_dom_sf"/>
</dbReference>
<evidence type="ECO:0000256" key="1">
    <source>
        <dbReference type="ARBA" id="ARBA00005614"/>
    </source>
</evidence>
<feature type="domain" description="Acylphosphatase-like" evidence="9">
    <location>
        <begin position="18"/>
        <end position="109"/>
    </location>
</feature>
<evidence type="ECO:0000256" key="5">
    <source>
        <dbReference type="PROSITE-ProRule" id="PRU00520"/>
    </source>
</evidence>
<dbReference type="Pfam" id="PF00708">
    <property type="entry name" value="Acylphosphatase"/>
    <property type="match status" value="1"/>
</dbReference>
<evidence type="ECO:0000259" key="9">
    <source>
        <dbReference type="PROSITE" id="PS51160"/>
    </source>
</evidence>
<proteinExistence type="inferred from homology"/>
<comment type="catalytic activity">
    <reaction evidence="4 5 6">
        <text>an acyl phosphate + H2O = a carboxylate + phosphate + H(+)</text>
        <dbReference type="Rhea" id="RHEA:14965"/>
        <dbReference type="ChEBI" id="CHEBI:15377"/>
        <dbReference type="ChEBI" id="CHEBI:15378"/>
        <dbReference type="ChEBI" id="CHEBI:29067"/>
        <dbReference type="ChEBI" id="CHEBI:43474"/>
        <dbReference type="ChEBI" id="CHEBI:59918"/>
        <dbReference type="EC" id="3.6.1.7"/>
    </reaction>
</comment>
<evidence type="ECO:0000256" key="2">
    <source>
        <dbReference type="ARBA" id="ARBA00012150"/>
    </source>
</evidence>
<dbReference type="RefSeq" id="WP_179542264.1">
    <property type="nucleotide sequence ID" value="NZ_BAAALL010000001.1"/>
</dbReference>
<dbReference type="PROSITE" id="PS51160">
    <property type="entry name" value="ACYLPHOSPHATASE_3"/>
    <property type="match status" value="1"/>
</dbReference>
<evidence type="ECO:0000256" key="6">
    <source>
        <dbReference type="RuleBase" id="RU000553"/>
    </source>
</evidence>
<accession>A0A7Z0GNJ2</accession>
<keyword evidence="11" id="KW-1185">Reference proteome</keyword>
<name>A0A7Z0GNJ2_9MICC</name>
<evidence type="ECO:0000313" key="11">
    <source>
        <dbReference type="Proteomes" id="UP000535437"/>
    </source>
</evidence>
<gene>
    <name evidence="10" type="ORF">HNR09_002394</name>
</gene>
<dbReference type="PANTHER" id="PTHR47268">
    <property type="entry name" value="ACYLPHOSPHATASE"/>
    <property type="match status" value="1"/>
</dbReference>
<dbReference type="SUPFAM" id="SSF54975">
    <property type="entry name" value="Acylphosphatase/BLUF domain-like"/>
    <property type="match status" value="1"/>
</dbReference>
<dbReference type="GO" id="GO:0003998">
    <property type="term" value="F:acylphosphatase activity"/>
    <property type="evidence" value="ECO:0007669"/>
    <property type="project" value="UniProtKB-EC"/>
</dbReference>
<feature type="region of interest" description="Disordered" evidence="8">
    <location>
        <begin position="89"/>
        <end position="109"/>
    </location>
</feature>
<dbReference type="Gene3D" id="3.30.70.100">
    <property type="match status" value="1"/>
</dbReference>
<evidence type="ECO:0000256" key="7">
    <source>
        <dbReference type="RuleBase" id="RU004168"/>
    </source>
</evidence>
<dbReference type="InterPro" id="IPR001792">
    <property type="entry name" value="Acylphosphatase-like_dom"/>
</dbReference>
<dbReference type="InterPro" id="IPR020456">
    <property type="entry name" value="Acylphosphatase"/>
</dbReference>
<evidence type="ECO:0000256" key="3">
    <source>
        <dbReference type="ARBA" id="ARBA00015991"/>
    </source>
</evidence>
<organism evidence="10 11">
    <name type="scientific">Nesterenkonia xinjiangensis</name>
    <dbReference type="NCBI Taxonomy" id="225327"/>
    <lineage>
        <taxon>Bacteria</taxon>
        <taxon>Bacillati</taxon>
        <taxon>Actinomycetota</taxon>
        <taxon>Actinomycetes</taxon>
        <taxon>Micrococcales</taxon>
        <taxon>Micrococcaceae</taxon>
        <taxon>Nesterenkonia</taxon>
    </lineage>
</organism>
<evidence type="ECO:0000256" key="4">
    <source>
        <dbReference type="ARBA" id="ARBA00047645"/>
    </source>
</evidence>
<evidence type="ECO:0000313" key="10">
    <source>
        <dbReference type="EMBL" id="NYJ78983.1"/>
    </source>
</evidence>
<reference evidence="10 11" key="1">
    <citation type="submission" date="2020-07" db="EMBL/GenBank/DDBJ databases">
        <title>Sequencing the genomes of 1000 actinobacteria strains.</title>
        <authorList>
            <person name="Klenk H.-P."/>
        </authorList>
    </citation>
    <scope>NUCLEOTIDE SEQUENCE [LARGE SCALE GENOMIC DNA]</scope>
    <source>
        <strain evidence="10 11">DSM 15475</strain>
    </source>
</reference>
<dbReference type="PROSITE" id="PS00151">
    <property type="entry name" value="ACYLPHOSPHATASE_2"/>
    <property type="match status" value="1"/>
</dbReference>
<dbReference type="PROSITE" id="PS00150">
    <property type="entry name" value="ACYLPHOSPHATASE_1"/>
    <property type="match status" value="1"/>
</dbReference>
<dbReference type="InterPro" id="IPR017968">
    <property type="entry name" value="Acylphosphatase_CS"/>
</dbReference>
<dbReference type="PRINTS" id="PR00112">
    <property type="entry name" value="ACYLPHPHTASE"/>
</dbReference>
<dbReference type="AlphaFoldDB" id="A0A7Z0GNJ2"/>
<feature type="active site" evidence="5">
    <location>
        <position position="51"/>
    </location>
</feature>
<protein>
    <recommendedName>
        <fullName evidence="3 5">Acylphosphatase</fullName>
        <ecNumber evidence="2 5">3.6.1.7</ecNumber>
    </recommendedName>
</protein>
<dbReference type="EC" id="3.6.1.7" evidence="2 5"/>
<comment type="similarity">
    <text evidence="1 7">Belongs to the acylphosphatase family.</text>
</comment>
<dbReference type="PANTHER" id="PTHR47268:SF4">
    <property type="entry name" value="ACYLPHOSPHATASE"/>
    <property type="match status" value="1"/>
</dbReference>
<evidence type="ECO:0000256" key="8">
    <source>
        <dbReference type="SAM" id="MobiDB-lite"/>
    </source>
</evidence>
<feature type="active site" evidence="5">
    <location>
        <position position="33"/>
    </location>
</feature>
<dbReference type="EMBL" id="JACCFY010000001">
    <property type="protein sequence ID" value="NYJ78983.1"/>
    <property type="molecule type" value="Genomic_DNA"/>
</dbReference>
<sequence>MADQSADRPAPSRGCTTGRLLRVSGRVQGVFFRASTQSEAEDLSLTGWVRNTDQGDVEVLIGGQGPAVDALIRWCHRGPEKARVDHVDERGATDEELASLPASGFEIRR</sequence>
<keyword evidence="5 6" id="KW-0378">Hydrolase</keyword>
<comment type="caution">
    <text evidence="10">The sequence shown here is derived from an EMBL/GenBank/DDBJ whole genome shotgun (WGS) entry which is preliminary data.</text>
</comment>